<sequence>MNNRLHKGWVQFWIEHKLQPNFRLFFAAEQKWIFDVIILDKQLRCVDYNWVIVNNELDIVPAMLDVYALTKLLSKMRIMGDLLHLLIVVFTNYFNSTPTFQPKQFKTHSFEL</sequence>
<gene>
    <name evidence="1" type="ORF">RHMOL_Rhmol08G0154000</name>
</gene>
<evidence type="ECO:0000313" key="2">
    <source>
        <dbReference type="Proteomes" id="UP001062846"/>
    </source>
</evidence>
<keyword evidence="2" id="KW-1185">Reference proteome</keyword>
<dbReference type="EMBL" id="CM046395">
    <property type="protein sequence ID" value="KAI8542645.1"/>
    <property type="molecule type" value="Genomic_DNA"/>
</dbReference>
<evidence type="ECO:0000313" key="1">
    <source>
        <dbReference type="EMBL" id="KAI8542645.1"/>
    </source>
</evidence>
<name>A0ACC0MNU1_RHOML</name>
<comment type="caution">
    <text evidence="1">The sequence shown here is derived from an EMBL/GenBank/DDBJ whole genome shotgun (WGS) entry which is preliminary data.</text>
</comment>
<organism evidence="1 2">
    <name type="scientific">Rhododendron molle</name>
    <name type="common">Chinese azalea</name>
    <name type="synonym">Azalea mollis</name>
    <dbReference type="NCBI Taxonomy" id="49168"/>
    <lineage>
        <taxon>Eukaryota</taxon>
        <taxon>Viridiplantae</taxon>
        <taxon>Streptophyta</taxon>
        <taxon>Embryophyta</taxon>
        <taxon>Tracheophyta</taxon>
        <taxon>Spermatophyta</taxon>
        <taxon>Magnoliopsida</taxon>
        <taxon>eudicotyledons</taxon>
        <taxon>Gunneridae</taxon>
        <taxon>Pentapetalae</taxon>
        <taxon>asterids</taxon>
        <taxon>Ericales</taxon>
        <taxon>Ericaceae</taxon>
        <taxon>Ericoideae</taxon>
        <taxon>Rhodoreae</taxon>
        <taxon>Rhododendron</taxon>
    </lineage>
</organism>
<proteinExistence type="predicted"/>
<dbReference type="Proteomes" id="UP001062846">
    <property type="component" value="Chromosome 8"/>
</dbReference>
<accession>A0ACC0MNU1</accession>
<reference evidence="1" key="1">
    <citation type="submission" date="2022-02" db="EMBL/GenBank/DDBJ databases">
        <title>Plant Genome Project.</title>
        <authorList>
            <person name="Zhang R.-G."/>
        </authorList>
    </citation>
    <scope>NUCLEOTIDE SEQUENCE</scope>
    <source>
        <strain evidence="1">AT1</strain>
    </source>
</reference>
<protein>
    <submittedName>
        <fullName evidence="1">Uncharacterized protein</fullName>
    </submittedName>
</protein>